<dbReference type="AlphaFoldDB" id="A0A502EHL1"/>
<dbReference type="PANTHER" id="PTHR21240:SF28">
    <property type="entry name" value="ISO-OROTATE DECARBOXYLASE (EUROFUNG)"/>
    <property type="match status" value="1"/>
</dbReference>
<sequence length="463" mass="52349">MGRVRYVLDSTSSSKVVIRHRLIQRTFDRSLRHIDIRVQVRQYWIARLGGSNVDGVPDFRRLDVALDYQIVDCDTHYYEPRDAFTRFIEPEFRDRAVQVTSRADGGEDIRVGDKIIEVVPDGFFHQAMRPGGLREMMRAVKNGSTLAESGVYEAMRPEWVSRPERLEKMIEQGVEASVLYPTLGVGVEHHLRHDVPALYANLHAFNRWIDEDWGYAYEGRIFGAPMLSLADPDRAVAELEYVLNRGARVIGMVPGHAHGHSPAHPMFDPFWARVEEAGVMVGLHIAESGYTEFYSTDFSEAANPVPHEKSALQWTMFYGDRPIMDTFAAMILHNLFGRFPKLRMMSVENGSVWVPYLLTVMDKMKGMGRSGPWLGGRVNGRPSEIFKEHIFVSPFHEESVPDLVDLIGARSICLGSDFPHPEGVAEPAEYVERLDGVDASDVRLMARDNLREILQLTGAAAVH</sequence>
<evidence type="ECO:0000313" key="3">
    <source>
        <dbReference type="EMBL" id="TPG36634.1"/>
    </source>
</evidence>
<dbReference type="GO" id="GO:0005737">
    <property type="term" value="C:cytoplasm"/>
    <property type="evidence" value="ECO:0007669"/>
    <property type="project" value="TreeGrafter"/>
</dbReference>
<dbReference type="InterPro" id="IPR032465">
    <property type="entry name" value="ACMSD"/>
</dbReference>
<dbReference type="GO" id="GO:0019748">
    <property type="term" value="P:secondary metabolic process"/>
    <property type="evidence" value="ECO:0007669"/>
    <property type="project" value="TreeGrafter"/>
</dbReference>
<dbReference type="SUPFAM" id="SSF51556">
    <property type="entry name" value="Metallo-dependent hydrolases"/>
    <property type="match status" value="1"/>
</dbReference>
<accession>A0A502EHL1</accession>
<gene>
    <name evidence="3" type="ORF">EAH80_01380</name>
</gene>
<dbReference type="EMBL" id="RCZG01000001">
    <property type="protein sequence ID" value="TPG36634.1"/>
    <property type="molecule type" value="Genomic_DNA"/>
</dbReference>
<dbReference type="Gene3D" id="3.20.20.140">
    <property type="entry name" value="Metal-dependent hydrolases"/>
    <property type="match status" value="1"/>
</dbReference>
<reference evidence="3 4" key="1">
    <citation type="journal article" date="2019" name="Environ. Microbiol.">
        <title>Species interactions and distinct microbial communities in high Arctic permafrost affected cryosols are associated with the CH4 and CO2 gas fluxes.</title>
        <authorList>
            <person name="Altshuler I."/>
            <person name="Hamel J."/>
            <person name="Turney S."/>
            <person name="Magnuson E."/>
            <person name="Levesque R."/>
            <person name="Greer C."/>
            <person name="Whyte L.G."/>
        </authorList>
    </citation>
    <scope>NUCLEOTIDE SEQUENCE [LARGE SCALE GENOMIC DNA]</scope>
    <source>
        <strain evidence="3 4">S5.20</strain>
    </source>
</reference>
<protein>
    <submittedName>
        <fullName evidence="3">Amidohydrolase</fullName>
    </submittedName>
</protein>
<dbReference type="Proteomes" id="UP000320095">
    <property type="component" value="Unassembled WGS sequence"/>
</dbReference>
<name>A0A502EHL1_9MYCO</name>
<keyword evidence="4" id="KW-1185">Reference proteome</keyword>
<dbReference type="GO" id="GO:0016787">
    <property type="term" value="F:hydrolase activity"/>
    <property type="evidence" value="ECO:0007669"/>
    <property type="project" value="UniProtKB-KW"/>
</dbReference>
<proteinExistence type="predicted"/>
<keyword evidence="3" id="KW-0378">Hydrolase</keyword>
<keyword evidence="1" id="KW-0456">Lyase</keyword>
<dbReference type="InterPro" id="IPR032466">
    <property type="entry name" value="Metal_Hydrolase"/>
</dbReference>
<evidence type="ECO:0000313" key="4">
    <source>
        <dbReference type="Proteomes" id="UP000320095"/>
    </source>
</evidence>
<dbReference type="GO" id="GO:0016831">
    <property type="term" value="F:carboxy-lyase activity"/>
    <property type="evidence" value="ECO:0007669"/>
    <property type="project" value="InterPro"/>
</dbReference>
<dbReference type="Pfam" id="PF04909">
    <property type="entry name" value="Amidohydro_2"/>
    <property type="match status" value="1"/>
</dbReference>
<dbReference type="InterPro" id="IPR006680">
    <property type="entry name" value="Amidohydro-rel"/>
</dbReference>
<evidence type="ECO:0000256" key="1">
    <source>
        <dbReference type="ARBA" id="ARBA00023239"/>
    </source>
</evidence>
<feature type="domain" description="Amidohydrolase-related" evidence="2">
    <location>
        <begin position="196"/>
        <end position="451"/>
    </location>
</feature>
<evidence type="ECO:0000259" key="2">
    <source>
        <dbReference type="Pfam" id="PF04909"/>
    </source>
</evidence>
<dbReference type="PANTHER" id="PTHR21240">
    <property type="entry name" value="2-AMINO-3-CARBOXYLMUCONATE-6-SEMIALDEHYDE DECARBOXYLASE"/>
    <property type="match status" value="1"/>
</dbReference>
<organism evidence="3 4">
    <name type="scientific">Mycolicibacterium hodleri</name>
    <dbReference type="NCBI Taxonomy" id="49897"/>
    <lineage>
        <taxon>Bacteria</taxon>
        <taxon>Bacillati</taxon>
        <taxon>Actinomycetota</taxon>
        <taxon>Actinomycetes</taxon>
        <taxon>Mycobacteriales</taxon>
        <taxon>Mycobacteriaceae</taxon>
        <taxon>Mycolicibacterium</taxon>
    </lineage>
</organism>
<comment type="caution">
    <text evidence="3">The sequence shown here is derived from an EMBL/GenBank/DDBJ whole genome shotgun (WGS) entry which is preliminary data.</text>
</comment>